<proteinExistence type="predicted"/>
<dbReference type="EMBL" id="BATJ01000003">
    <property type="protein sequence ID" value="GAD66338.1"/>
    <property type="molecule type" value="Genomic_DNA"/>
</dbReference>
<sequence length="207" mass="23407">MIGLRSIQRTALIAFAWMLSGCALVADSSGPQVDIAPHTRVTLPTPAQLGYQVTASQLISAQWQDDTGKHSQQLPVQLQVKPQQVLLAGFSSWGTRILSLNYQNNTIDTQVMNGLENTLPKPEQVLFNLMITLWPRSAWEEPLNQVKWRMIDANNTRTILDNSGDTVIEIEYQSHDPFSGEIQFHNRKLKYTITIQTLNHRIQDVTQ</sequence>
<feature type="chain" id="PRO_5004640301" description="Lipoprotein" evidence="1">
    <location>
        <begin position="26"/>
        <end position="207"/>
    </location>
</feature>
<comment type="caution">
    <text evidence="2">The sequence shown here is derived from an EMBL/GenBank/DDBJ whole genome shotgun (WGS) entry which is preliminary data.</text>
</comment>
<feature type="signal peptide" evidence="1">
    <location>
        <begin position="1"/>
        <end position="25"/>
    </location>
</feature>
<reference evidence="2 3" key="1">
    <citation type="submission" date="2013-09" db="EMBL/GenBank/DDBJ databases">
        <title>Whole genome shotgun sequence of Vibrio proteolyticus NBRC 13287.</title>
        <authorList>
            <person name="Isaki S."/>
            <person name="Hosoyama A."/>
            <person name="Numata M."/>
            <person name="Hashimoto M."/>
            <person name="Hosoyama Y."/>
            <person name="Tsuchikane K."/>
            <person name="Noguchi M."/>
            <person name="Hirakata S."/>
            <person name="Ichikawa N."/>
            <person name="Ohji S."/>
            <person name="Yamazoe A."/>
            <person name="Fujita N."/>
        </authorList>
    </citation>
    <scope>NUCLEOTIDE SEQUENCE [LARGE SCALE GENOMIC DNA]</scope>
    <source>
        <strain evidence="2 3">NBRC 13287</strain>
    </source>
</reference>
<dbReference type="RefSeq" id="WP_021704327.1">
    <property type="nucleotide sequence ID" value="NZ_BATJ01000003.1"/>
</dbReference>
<keyword evidence="1" id="KW-0732">Signal</keyword>
<dbReference type="AlphaFoldDB" id="U3BI51"/>
<dbReference type="InterPro" id="IPR021675">
    <property type="entry name" value="DUF3261"/>
</dbReference>
<evidence type="ECO:0000256" key="1">
    <source>
        <dbReference type="SAM" id="SignalP"/>
    </source>
</evidence>
<organism evidence="2 3">
    <name type="scientific">Vibrio proteolyticus NBRC 13287</name>
    <dbReference type="NCBI Taxonomy" id="1219065"/>
    <lineage>
        <taxon>Bacteria</taxon>
        <taxon>Pseudomonadati</taxon>
        <taxon>Pseudomonadota</taxon>
        <taxon>Gammaproteobacteria</taxon>
        <taxon>Vibrionales</taxon>
        <taxon>Vibrionaceae</taxon>
        <taxon>Vibrio</taxon>
    </lineage>
</organism>
<dbReference type="PROSITE" id="PS51257">
    <property type="entry name" value="PROKAR_LIPOPROTEIN"/>
    <property type="match status" value="1"/>
</dbReference>
<evidence type="ECO:0000313" key="3">
    <source>
        <dbReference type="Proteomes" id="UP000016570"/>
    </source>
</evidence>
<dbReference type="Proteomes" id="UP000016570">
    <property type="component" value="Unassembled WGS sequence"/>
</dbReference>
<gene>
    <name evidence="2" type="ORF">VPR01S_03_02480</name>
</gene>
<keyword evidence="3" id="KW-1185">Reference proteome</keyword>
<accession>U3BI51</accession>
<protein>
    <recommendedName>
        <fullName evidence="4">Lipoprotein</fullName>
    </recommendedName>
</protein>
<name>U3BI51_VIBPR</name>
<evidence type="ECO:0000313" key="2">
    <source>
        <dbReference type="EMBL" id="GAD66338.1"/>
    </source>
</evidence>
<evidence type="ECO:0008006" key="4">
    <source>
        <dbReference type="Google" id="ProtNLM"/>
    </source>
</evidence>
<dbReference type="eggNOG" id="ENOG502ZABB">
    <property type="taxonomic scope" value="Bacteria"/>
</dbReference>
<dbReference type="STRING" id="1219065.VPR01S_03_02480"/>
<dbReference type="Pfam" id="PF11659">
    <property type="entry name" value="DUF3261"/>
    <property type="match status" value="1"/>
</dbReference>